<evidence type="ECO:0000256" key="1">
    <source>
        <dbReference type="SAM" id="MobiDB-lite"/>
    </source>
</evidence>
<gene>
    <name evidence="2" type="ORF">BASA50_006495</name>
</gene>
<accession>A0ABQ8FCU1</accession>
<reference evidence="2 3" key="1">
    <citation type="submission" date="2021-02" db="EMBL/GenBank/DDBJ databases">
        <title>Variation within the Batrachochytrium salamandrivorans European outbreak.</title>
        <authorList>
            <person name="Kelly M."/>
            <person name="Pasmans F."/>
            <person name="Shea T.P."/>
            <person name="Munoz J.F."/>
            <person name="Carranza S."/>
            <person name="Cuomo C.A."/>
            <person name="Martel A."/>
        </authorList>
    </citation>
    <scope>NUCLEOTIDE SEQUENCE [LARGE SCALE GENOMIC DNA]</scope>
    <source>
        <strain evidence="2 3">AMFP18/2</strain>
    </source>
</reference>
<protein>
    <submittedName>
        <fullName evidence="2">Uncharacterized protein</fullName>
    </submittedName>
</protein>
<organism evidence="2 3">
    <name type="scientific">Batrachochytrium salamandrivorans</name>
    <dbReference type="NCBI Taxonomy" id="1357716"/>
    <lineage>
        <taxon>Eukaryota</taxon>
        <taxon>Fungi</taxon>
        <taxon>Fungi incertae sedis</taxon>
        <taxon>Chytridiomycota</taxon>
        <taxon>Chytridiomycota incertae sedis</taxon>
        <taxon>Chytridiomycetes</taxon>
        <taxon>Rhizophydiales</taxon>
        <taxon>Rhizophydiales incertae sedis</taxon>
        <taxon>Batrachochytrium</taxon>
    </lineage>
</organism>
<sequence length="152" mass="16339">MPVQVALAGSRSEDRQRQDRDRTEDRTEDRTDVSPSNPSEDTTTPIGTTPTTTTSSLAAASSLKQVSLETLMAELQDISQLQSSTSESLNISQLMHQLDSAGRALDSLDQKTDGLLARLDQILADSGAAEEQLVDLDSQISASDSPIDHPKD</sequence>
<keyword evidence="3" id="KW-1185">Reference proteome</keyword>
<evidence type="ECO:0000313" key="3">
    <source>
        <dbReference type="Proteomes" id="UP001648503"/>
    </source>
</evidence>
<evidence type="ECO:0000313" key="2">
    <source>
        <dbReference type="EMBL" id="KAH6594545.1"/>
    </source>
</evidence>
<feature type="compositionally biased region" description="Low complexity" evidence="1">
    <location>
        <begin position="42"/>
        <end position="54"/>
    </location>
</feature>
<feature type="compositionally biased region" description="Basic and acidic residues" evidence="1">
    <location>
        <begin position="11"/>
        <end position="32"/>
    </location>
</feature>
<proteinExistence type="predicted"/>
<comment type="caution">
    <text evidence="2">The sequence shown here is derived from an EMBL/GenBank/DDBJ whole genome shotgun (WGS) entry which is preliminary data.</text>
</comment>
<feature type="region of interest" description="Disordered" evidence="1">
    <location>
        <begin position="1"/>
        <end position="56"/>
    </location>
</feature>
<name>A0ABQ8FCU1_9FUNG</name>
<dbReference type="Proteomes" id="UP001648503">
    <property type="component" value="Unassembled WGS sequence"/>
</dbReference>
<dbReference type="EMBL" id="JAFCIX010000332">
    <property type="protein sequence ID" value="KAH6594545.1"/>
    <property type="molecule type" value="Genomic_DNA"/>
</dbReference>